<evidence type="ECO:0000313" key="3">
    <source>
        <dbReference type="Proteomes" id="UP001152622"/>
    </source>
</evidence>
<gene>
    <name evidence="2" type="ORF">SKAU_G00058770</name>
</gene>
<sequence length="81" mass="8824">MFEMWAEATWWSVIALSWAAITGPEGSTGLFSSVTAVPTTTPLLKSVRCPNSKSPWSRLITPQESFPGLKKLPAASGYFTF</sequence>
<organism evidence="2 3">
    <name type="scientific">Synaphobranchus kaupii</name>
    <name type="common">Kaup's arrowtooth eel</name>
    <dbReference type="NCBI Taxonomy" id="118154"/>
    <lineage>
        <taxon>Eukaryota</taxon>
        <taxon>Metazoa</taxon>
        <taxon>Chordata</taxon>
        <taxon>Craniata</taxon>
        <taxon>Vertebrata</taxon>
        <taxon>Euteleostomi</taxon>
        <taxon>Actinopterygii</taxon>
        <taxon>Neopterygii</taxon>
        <taxon>Teleostei</taxon>
        <taxon>Anguilliformes</taxon>
        <taxon>Synaphobranchidae</taxon>
        <taxon>Synaphobranchus</taxon>
    </lineage>
</organism>
<keyword evidence="3" id="KW-1185">Reference proteome</keyword>
<comment type="caution">
    <text evidence="2">The sequence shown here is derived from an EMBL/GenBank/DDBJ whole genome shotgun (WGS) entry which is preliminary data.</text>
</comment>
<accession>A0A9Q1G5H8</accession>
<feature type="signal peptide" evidence="1">
    <location>
        <begin position="1"/>
        <end position="19"/>
    </location>
</feature>
<evidence type="ECO:0008006" key="4">
    <source>
        <dbReference type="Google" id="ProtNLM"/>
    </source>
</evidence>
<keyword evidence="1" id="KW-0732">Signal</keyword>
<dbReference type="EMBL" id="JAINUF010000002">
    <property type="protein sequence ID" value="KAJ8375297.1"/>
    <property type="molecule type" value="Genomic_DNA"/>
</dbReference>
<reference evidence="2" key="1">
    <citation type="journal article" date="2023" name="Science">
        <title>Genome structures resolve the early diversification of teleost fishes.</title>
        <authorList>
            <person name="Parey E."/>
            <person name="Louis A."/>
            <person name="Montfort J."/>
            <person name="Bouchez O."/>
            <person name="Roques C."/>
            <person name="Iampietro C."/>
            <person name="Lluch J."/>
            <person name="Castinel A."/>
            <person name="Donnadieu C."/>
            <person name="Desvignes T."/>
            <person name="Floi Bucao C."/>
            <person name="Jouanno E."/>
            <person name="Wen M."/>
            <person name="Mejri S."/>
            <person name="Dirks R."/>
            <person name="Jansen H."/>
            <person name="Henkel C."/>
            <person name="Chen W.J."/>
            <person name="Zahm M."/>
            <person name="Cabau C."/>
            <person name="Klopp C."/>
            <person name="Thompson A.W."/>
            <person name="Robinson-Rechavi M."/>
            <person name="Braasch I."/>
            <person name="Lecointre G."/>
            <person name="Bobe J."/>
            <person name="Postlethwait J.H."/>
            <person name="Berthelot C."/>
            <person name="Roest Crollius H."/>
            <person name="Guiguen Y."/>
        </authorList>
    </citation>
    <scope>NUCLEOTIDE SEQUENCE</scope>
    <source>
        <strain evidence="2">WJC10195</strain>
    </source>
</reference>
<evidence type="ECO:0000313" key="2">
    <source>
        <dbReference type="EMBL" id="KAJ8375297.1"/>
    </source>
</evidence>
<proteinExistence type="predicted"/>
<evidence type="ECO:0000256" key="1">
    <source>
        <dbReference type="SAM" id="SignalP"/>
    </source>
</evidence>
<dbReference type="AlphaFoldDB" id="A0A9Q1G5H8"/>
<protein>
    <recommendedName>
        <fullName evidence="4">Secreted protein</fullName>
    </recommendedName>
</protein>
<name>A0A9Q1G5H8_SYNKA</name>
<dbReference type="Proteomes" id="UP001152622">
    <property type="component" value="Chromosome 2"/>
</dbReference>
<feature type="chain" id="PRO_5040407012" description="Secreted protein" evidence="1">
    <location>
        <begin position="20"/>
        <end position="81"/>
    </location>
</feature>